<dbReference type="InterPro" id="IPR052200">
    <property type="entry name" value="Protoporphyrinogen_IX_DH"/>
</dbReference>
<dbReference type="PANTHER" id="PTHR38030:SF2">
    <property type="entry name" value="PROTOPORPHYRINOGEN IX DEHYDROGENASE [QUINONE]"/>
    <property type="match status" value="1"/>
</dbReference>
<dbReference type="PANTHER" id="PTHR38030">
    <property type="entry name" value="PROTOPORPHYRINOGEN IX DEHYDROGENASE [MENAQUINONE]"/>
    <property type="match status" value="1"/>
</dbReference>
<dbReference type="AlphaFoldDB" id="A0A318EMX5"/>
<organism evidence="2 3">
    <name type="scientific">Lachnotalea glycerini</name>
    <dbReference type="NCBI Taxonomy" id="1763509"/>
    <lineage>
        <taxon>Bacteria</taxon>
        <taxon>Bacillati</taxon>
        <taxon>Bacillota</taxon>
        <taxon>Clostridia</taxon>
        <taxon>Lachnospirales</taxon>
        <taxon>Lachnospiraceae</taxon>
        <taxon>Lachnotalea</taxon>
    </lineage>
</organism>
<protein>
    <submittedName>
        <fullName evidence="2">Flavodoxin-like protein</fullName>
    </submittedName>
</protein>
<dbReference type="Pfam" id="PF12724">
    <property type="entry name" value="Flavodoxin_5"/>
    <property type="match status" value="1"/>
</dbReference>
<dbReference type="RefSeq" id="WP_110291866.1">
    <property type="nucleotide sequence ID" value="NZ_QICS01000015.1"/>
</dbReference>
<dbReference type="InterPro" id="IPR026816">
    <property type="entry name" value="Flavodoxin_dom"/>
</dbReference>
<comment type="caution">
    <text evidence="2">The sequence shown here is derived from an EMBL/GenBank/DDBJ whole genome shotgun (WGS) entry which is preliminary data.</text>
</comment>
<feature type="domain" description="Flavodoxin" evidence="1">
    <location>
        <begin position="4"/>
        <end position="137"/>
    </location>
</feature>
<reference evidence="2 3" key="1">
    <citation type="submission" date="2018-05" db="EMBL/GenBank/DDBJ databases">
        <title>Genomic Encyclopedia of Type Strains, Phase IV (KMG-IV): sequencing the most valuable type-strain genomes for metagenomic binning, comparative biology and taxonomic classification.</title>
        <authorList>
            <person name="Goeker M."/>
        </authorList>
    </citation>
    <scope>NUCLEOTIDE SEQUENCE [LARGE SCALE GENOMIC DNA]</scope>
    <source>
        <strain evidence="2 3">DSM 28816</strain>
    </source>
</reference>
<dbReference type="GO" id="GO:0006783">
    <property type="term" value="P:heme biosynthetic process"/>
    <property type="evidence" value="ECO:0007669"/>
    <property type="project" value="TreeGrafter"/>
</dbReference>
<dbReference type="GO" id="GO:0010181">
    <property type="term" value="F:FMN binding"/>
    <property type="evidence" value="ECO:0007669"/>
    <property type="project" value="TreeGrafter"/>
</dbReference>
<evidence type="ECO:0000313" key="2">
    <source>
        <dbReference type="EMBL" id="PXV85717.1"/>
    </source>
</evidence>
<proteinExistence type="predicted"/>
<name>A0A318EMX5_9FIRM</name>
<accession>A0A318EMX5</accession>
<dbReference type="EMBL" id="QICS01000015">
    <property type="protein sequence ID" value="PXV85717.1"/>
    <property type="molecule type" value="Genomic_DNA"/>
</dbReference>
<evidence type="ECO:0000313" key="3">
    <source>
        <dbReference type="Proteomes" id="UP000247523"/>
    </source>
</evidence>
<gene>
    <name evidence="2" type="ORF">C8E03_11571</name>
</gene>
<dbReference type="GO" id="GO:0070819">
    <property type="term" value="F:menaquinone-dependent protoporphyrinogen oxidase activity"/>
    <property type="evidence" value="ECO:0007669"/>
    <property type="project" value="TreeGrafter"/>
</dbReference>
<dbReference type="Proteomes" id="UP000247523">
    <property type="component" value="Unassembled WGS sequence"/>
</dbReference>
<sequence>MSEIIVYGSEYGTTERYAIELANRMNIKAFSYKTVKDLSIYDTIIYLGGLYAGGILGLSKTVKLIPANSKKTLILITVGLADVKDPTNTDNIKSSIQKQIPKEIYDSSKIFHLRGGIDYQKLSFKHRTLMSLLYKKVKKIPLESQTAETKAMIDTYNQKVYFVDLESLNEIIKNIS</sequence>
<evidence type="ECO:0000259" key="1">
    <source>
        <dbReference type="Pfam" id="PF12724"/>
    </source>
</evidence>